<dbReference type="CDD" id="cd07035">
    <property type="entry name" value="TPP_PYR_POX_like"/>
    <property type="match status" value="1"/>
</dbReference>
<dbReference type="RefSeq" id="WP_132116587.1">
    <property type="nucleotide sequence ID" value="NZ_SLWS01000003.1"/>
</dbReference>
<dbReference type="CDD" id="cd00568">
    <property type="entry name" value="TPP_enzymes"/>
    <property type="match status" value="1"/>
</dbReference>
<dbReference type="Gene3D" id="3.40.50.970">
    <property type="match status" value="2"/>
</dbReference>
<dbReference type="PANTHER" id="PTHR18968:SF167">
    <property type="entry name" value="ACETOLACTATE SYNTHASE LARGE SUBUNIT ILVB2-RELATED"/>
    <property type="match status" value="1"/>
</dbReference>
<keyword evidence="2 3" id="KW-0786">Thiamine pyrophosphate</keyword>
<dbReference type="Pfam" id="PF02776">
    <property type="entry name" value="TPP_enzyme_N"/>
    <property type="match status" value="1"/>
</dbReference>
<evidence type="ECO:0000256" key="2">
    <source>
        <dbReference type="ARBA" id="ARBA00023052"/>
    </source>
</evidence>
<dbReference type="EMBL" id="SLWS01000003">
    <property type="protein sequence ID" value="TCO61115.1"/>
    <property type="molecule type" value="Genomic_DNA"/>
</dbReference>
<dbReference type="InterPro" id="IPR029061">
    <property type="entry name" value="THDP-binding"/>
</dbReference>
<dbReference type="Pfam" id="PF02775">
    <property type="entry name" value="TPP_enzyme_C"/>
    <property type="match status" value="1"/>
</dbReference>
<evidence type="ECO:0000259" key="6">
    <source>
        <dbReference type="Pfam" id="PF02776"/>
    </source>
</evidence>
<evidence type="ECO:0000313" key="7">
    <source>
        <dbReference type="EMBL" id="TCO61115.1"/>
    </source>
</evidence>
<accession>A0A4R2K453</accession>
<name>A0A4R2K453_9PSEU</name>
<dbReference type="GO" id="GO:0030976">
    <property type="term" value="F:thiamine pyrophosphate binding"/>
    <property type="evidence" value="ECO:0007669"/>
    <property type="project" value="InterPro"/>
</dbReference>
<dbReference type="AlphaFoldDB" id="A0A4R2K453"/>
<comment type="caution">
    <text evidence="7">The sequence shown here is derived from an EMBL/GenBank/DDBJ whole genome shotgun (WGS) entry which is preliminary data.</text>
</comment>
<feature type="domain" description="Thiamine pyrophosphate enzyme central" evidence="4">
    <location>
        <begin position="198"/>
        <end position="330"/>
    </location>
</feature>
<dbReference type="PANTHER" id="PTHR18968">
    <property type="entry name" value="THIAMINE PYROPHOSPHATE ENZYMES"/>
    <property type="match status" value="1"/>
</dbReference>
<keyword evidence="8" id="KW-1185">Reference proteome</keyword>
<dbReference type="InterPro" id="IPR011766">
    <property type="entry name" value="TPP_enzyme_TPP-bd"/>
</dbReference>
<dbReference type="GO" id="GO:0009099">
    <property type="term" value="P:L-valine biosynthetic process"/>
    <property type="evidence" value="ECO:0007669"/>
    <property type="project" value="TreeGrafter"/>
</dbReference>
<dbReference type="Proteomes" id="UP000295680">
    <property type="component" value="Unassembled WGS sequence"/>
</dbReference>
<comment type="similarity">
    <text evidence="1 3">Belongs to the TPP enzyme family.</text>
</comment>
<dbReference type="GO" id="GO:0003984">
    <property type="term" value="F:acetolactate synthase activity"/>
    <property type="evidence" value="ECO:0007669"/>
    <property type="project" value="TreeGrafter"/>
</dbReference>
<proteinExistence type="inferred from homology"/>
<dbReference type="SUPFAM" id="SSF52467">
    <property type="entry name" value="DHS-like NAD/FAD-binding domain"/>
    <property type="match status" value="1"/>
</dbReference>
<reference evidence="7 8" key="1">
    <citation type="submission" date="2019-03" db="EMBL/GenBank/DDBJ databases">
        <title>Genomic Encyclopedia of Type Strains, Phase IV (KMG-IV): sequencing the most valuable type-strain genomes for metagenomic binning, comparative biology and taxonomic classification.</title>
        <authorList>
            <person name="Goeker M."/>
        </authorList>
    </citation>
    <scope>NUCLEOTIDE SEQUENCE [LARGE SCALE GENOMIC DNA]</scope>
    <source>
        <strain evidence="7 8">DSM 45934</strain>
    </source>
</reference>
<dbReference type="Gene3D" id="3.40.50.1220">
    <property type="entry name" value="TPP-binding domain"/>
    <property type="match status" value="1"/>
</dbReference>
<sequence length="544" mass="56875">MINDTVAATIVRYLRHFGIDTAFGIPGLYNMPLFDALRKSDMHVVTVRHEQGAAFMADGYARATGRPAAVVTLPGCGVLNAMTGLSEAYADSSPVLLLSTQVAKAHIDNDGGLLHELTGQFDVVDAVMKHSERLYAAGGTVAVCERAFQALAAGRPRPVQIELPLDVQDELVTAPESGGVRWDDRPRTELSSEAATELERALKAVAAAERPLVIAGGGVVTAAAAAELTTFAERLGAPVLTTGMGVGSIPGDHPLACGVSWIAAADVTGLVATADAVVAIGTRFNQGMTAEWGLALPETTLRIDVDAAEIERNIPTRYRVVGDAKLALAAALGHLNRSGVDRAGKPDEAMAAAQRAYVEAQHRRVGSTRPWFDALRGALPDDAVIAADMSLFWADMLGSFPVAAPRQVLFPWGMGTLGFGVPAAIGAKIGVGARSVVSIAGDGAFQFTGAELGTAVQQRLALPFVVANNNAYGMIKMQQLGKYGADIAVDLPAPDFVALATAYGAHGVRVERPEELAIALKDAFVADGPTVIEVPWGTSFARPE</sequence>
<dbReference type="GO" id="GO:0009097">
    <property type="term" value="P:isoleucine biosynthetic process"/>
    <property type="evidence" value="ECO:0007669"/>
    <property type="project" value="TreeGrafter"/>
</dbReference>
<evidence type="ECO:0000256" key="1">
    <source>
        <dbReference type="ARBA" id="ARBA00007812"/>
    </source>
</evidence>
<dbReference type="InterPro" id="IPR012000">
    <property type="entry name" value="Thiamin_PyroP_enz_cen_dom"/>
</dbReference>
<dbReference type="InterPro" id="IPR012001">
    <property type="entry name" value="Thiamin_PyroP_enz_TPP-bd_dom"/>
</dbReference>
<evidence type="ECO:0000313" key="8">
    <source>
        <dbReference type="Proteomes" id="UP000295680"/>
    </source>
</evidence>
<dbReference type="InterPro" id="IPR045229">
    <property type="entry name" value="TPP_enz"/>
</dbReference>
<dbReference type="SUPFAM" id="SSF52518">
    <property type="entry name" value="Thiamin diphosphate-binding fold (THDP-binding)"/>
    <property type="match status" value="2"/>
</dbReference>
<dbReference type="GO" id="GO:0005948">
    <property type="term" value="C:acetolactate synthase complex"/>
    <property type="evidence" value="ECO:0007669"/>
    <property type="project" value="TreeGrafter"/>
</dbReference>
<feature type="domain" description="Thiamine pyrophosphate enzyme TPP-binding" evidence="5">
    <location>
        <begin position="400"/>
        <end position="534"/>
    </location>
</feature>
<organism evidence="7 8">
    <name type="scientific">Actinocrispum wychmicini</name>
    <dbReference type="NCBI Taxonomy" id="1213861"/>
    <lineage>
        <taxon>Bacteria</taxon>
        <taxon>Bacillati</taxon>
        <taxon>Actinomycetota</taxon>
        <taxon>Actinomycetes</taxon>
        <taxon>Pseudonocardiales</taxon>
        <taxon>Pseudonocardiaceae</taxon>
        <taxon>Actinocrispum</taxon>
    </lineage>
</organism>
<evidence type="ECO:0000259" key="4">
    <source>
        <dbReference type="Pfam" id="PF00205"/>
    </source>
</evidence>
<evidence type="ECO:0000256" key="3">
    <source>
        <dbReference type="RuleBase" id="RU362132"/>
    </source>
</evidence>
<dbReference type="GO" id="GO:0000287">
    <property type="term" value="F:magnesium ion binding"/>
    <property type="evidence" value="ECO:0007669"/>
    <property type="project" value="InterPro"/>
</dbReference>
<feature type="domain" description="Thiamine pyrophosphate enzyme N-terminal TPP-binding" evidence="6">
    <location>
        <begin position="5"/>
        <end position="114"/>
    </location>
</feature>
<dbReference type="Pfam" id="PF00205">
    <property type="entry name" value="TPP_enzyme_M"/>
    <property type="match status" value="1"/>
</dbReference>
<gene>
    <name evidence="7" type="ORF">EV192_103699</name>
</gene>
<dbReference type="GO" id="GO:0050660">
    <property type="term" value="F:flavin adenine dinucleotide binding"/>
    <property type="evidence" value="ECO:0007669"/>
    <property type="project" value="TreeGrafter"/>
</dbReference>
<dbReference type="InterPro" id="IPR029035">
    <property type="entry name" value="DHS-like_NAD/FAD-binding_dom"/>
</dbReference>
<evidence type="ECO:0000259" key="5">
    <source>
        <dbReference type="Pfam" id="PF02775"/>
    </source>
</evidence>
<dbReference type="OrthoDB" id="2443624at2"/>
<protein>
    <submittedName>
        <fullName evidence="7">Acetolactate synthase-1/2/3 large subunit</fullName>
    </submittedName>
</protein>